<dbReference type="PROSITE" id="PS51355">
    <property type="entry name" value="GLUTATHIONE_PEROXID_3"/>
    <property type="match status" value="1"/>
</dbReference>
<protein>
    <recommendedName>
        <fullName evidence="5">Glutathione peroxidase</fullName>
    </recommendedName>
</protein>
<feature type="active site" evidence="4">
    <location>
        <position position="36"/>
    </location>
</feature>
<evidence type="ECO:0000256" key="1">
    <source>
        <dbReference type="ARBA" id="ARBA00006926"/>
    </source>
</evidence>
<evidence type="ECO:0000256" key="4">
    <source>
        <dbReference type="PIRSR" id="PIRSR000303-1"/>
    </source>
</evidence>
<dbReference type="SUPFAM" id="SSF52833">
    <property type="entry name" value="Thioredoxin-like"/>
    <property type="match status" value="1"/>
</dbReference>
<name>A0A544SIV4_9BACI</name>
<dbReference type="PRINTS" id="PR01011">
    <property type="entry name" value="GLUTPROXDASE"/>
</dbReference>
<evidence type="ECO:0000259" key="6">
    <source>
        <dbReference type="PROSITE" id="PS51352"/>
    </source>
</evidence>
<dbReference type="OrthoDB" id="9789406at2"/>
<dbReference type="EMBL" id="VDGG01000073">
    <property type="protein sequence ID" value="TQR05133.1"/>
    <property type="molecule type" value="Genomic_DNA"/>
</dbReference>
<dbReference type="PANTHER" id="PTHR11592:SF78">
    <property type="entry name" value="GLUTATHIONE PEROXIDASE"/>
    <property type="match status" value="1"/>
</dbReference>
<keyword evidence="3 5" id="KW-0560">Oxidoreductase</keyword>
<evidence type="ECO:0000313" key="8">
    <source>
        <dbReference type="Proteomes" id="UP000318937"/>
    </source>
</evidence>
<dbReference type="InterPro" id="IPR029759">
    <property type="entry name" value="GPX_AS"/>
</dbReference>
<organism evidence="7 8">
    <name type="scientific">Psychrobacillus soli</name>
    <dbReference type="NCBI Taxonomy" id="1543965"/>
    <lineage>
        <taxon>Bacteria</taxon>
        <taxon>Bacillati</taxon>
        <taxon>Bacillota</taxon>
        <taxon>Bacilli</taxon>
        <taxon>Bacillales</taxon>
        <taxon>Bacillaceae</taxon>
        <taxon>Psychrobacillus</taxon>
    </lineage>
</organism>
<keyword evidence="8" id="KW-1185">Reference proteome</keyword>
<reference evidence="7 8" key="1">
    <citation type="submission" date="2019-05" db="EMBL/GenBank/DDBJ databases">
        <title>Psychrobacillus vulpis sp. nov., a new species isolated from feces of a red fox that inhabits in The Tablas de Daimiel Natural Park, Albacete, Spain.</title>
        <authorList>
            <person name="Rodriguez M."/>
            <person name="Reina J.C."/>
            <person name="Bejar V."/>
            <person name="Llamas I."/>
        </authorList>
    </citation>
    <scope>NUCLEOTIDE SEQUENCE [LARGE SCALE GENOMIC DNA]</scope>
    <source>
        <strain evidence="7 8">NHI-2</strain>
    </source>
</reference>
<dbReference type="InterPro" id="IPR000889">
    <property type="entry name" value="Glutathione_peroxidase"/>
</dbReference>
<dbReference type="FunFam" id="3.40.30.10:FF:000010">
    <property type="entry name" value="Glutathione peroxidase"/>
    <property type="match status" value="1"/>
</dbReference>
<proteinExistence type="inferred from homology"/>
<dbReference type="Gene3D" id="3.40.30.10">
    <property type="entry name" value="Glutaredoxin"/>
    <property type="match status" value="1"/>
</dbReference>
<dbReference type="InterPro" id="IPR013766">
    <property type="entry name" value="Thioredoxin_domain"/>
</dbReference>
<dbReference type="GO" id="GO:0034599">
    <property type="term" value="P:cellular response to oxidative stress"/>
    <property type="evidence" value="ECO:0007669"/>
    <property type="project" value="TreeGrafter"/>
</dbReference>
<dbReference type="InterPro" id="IPR036249">
    <property type="entry name" value="Thioredoxin-like_sf"/>
</dbReference>
<sequence>MTSVYEFTAKNIKGEDVSLDEFKGKPLVIVNTASHCGFTPQFTELQKLYEEYHDKGLEILGFPCSQFNNQEFEDIDSTLEYCQLNHGVTFPMFAKVDVKGKEIHPLFQFLTTEQKGFLSNNIKWNFTKFLIDKEGKVVGRYAPQTAPLKMEQDIQKFI</sequence>
<evidence type="ECO:0000256" key="3">
    <source>
        <dbReference type="ARBA" id="ARBA00023002"/>
    </source>
</evidence>
<gene>
    <name evidence="7" type="ORF">FG383_19790</name>
</gene>
<dbReference type="AlphaFoldDB" id="A0A544SIV4"/>
<evidence type="ECO:0000256" key="5">
    <source>
        <dbReference type="RuleBase" id="RU000499"/>
    </source>
</evidence>
<keyword evidence="2 5" id="KW-0575">Peroxidase</keyword>
<evidence type="ECO:0000256" key="2">
    <source>
        <dbReference type="ARBA" id="ARBA00022559"/>
    </source>
</evidence>
<accession>A0A544SIV4</accession>
<comment type="caution">
    <text evidence="7">The sequence shown here is derived from an EMBL/GenBank/DDBJ whole genome shotgun (WGS) entry which is preliminary data.</text>
</comment>
<feature type="domain" description="Thioredoxin" evidence="6">
    <location>
        <begin position="1"/>
        <end position="158"/>
    </location>
</feature>
<dbReference type="PANTHER" id="PTHR11592">
    <property type="entry name" value="GLUTATHIONE PEROXIDASE"/>
    <property type="match status" value="1"/>
</dbReference>
<dbReference type="PROSITE" id="PS51352">
    <property type="entry name" value="THIOREDOXIN_2"/>
    <property type="match status" value="1"/>
</dbReference>
<evidence type="ECO:0000313" key="7">
    <source>
        <dbReference type="EMBL" id="TQR05133.1"/>
    </source>
</evidence>
<dbReference type="PROSITE" id="PS00460">
    <property type="entry name" value="GLUTATHIONE_PEROXID_1"/>
    <property type="match status" value="1"/>
</dbReference>
<comment type="similarity">
    <text evidence="1 5">Belongs to the glutathione peroxidase family.</text>
</comment>
<dbReference type="CDD" id="cd00340">
    <property type="entry name" value="GSH_Peroxidase"/>
    <property type="match status" value="1"/>
</dbReference>
<dbReference type="GO" id="GO:0004601">
    <property type="term" value="F:peroxidase activity"/>
    <property type="evidence" value="ECO:0007669"/>
    <property type="project" value="UniProtKB-KW"/>
</dbReference>
<dbReference type="PIRSF" id="PIRSF000303">
    <property type="entry name" value="Glutathion_perox"/>
    <property type="match status" value="1"/>
</dbReference>
<dbReference type="Pfam" id="PF00255">
    <property type="entry name" value="GSHPx"/>
    <property type="match status" value="1"/>
</dbReference>
<dbReference type="Proteomes" id="UP000318937">
    <property type="component" value="Unassembled WGS sequence"/>
</dbReference>
<dbReference type="RefSeq" id="WP_142609298.1">
    <property type="nucleotide sequence ID" value="NZ_VDGG01000073.1"/>
</dbReference>